<keyword evidence="3 6" id="KW-0808">Transferase</keyword>
<gene>
    <name evidence="9" type="primary">si:ch1073-157b13.1</name>
</gene>
<feature type="compositionally biased region" description="Gly residues" evidence="7">
    <location>
        <begin position="27"/>
        <end position="36"/>
    </location>
</feature>
<feature type="region of interest" description="Disordered" evidence="7">
    <location>
        <begin position="1"/>
        <end position="36"/>
    </location>
</feature>
<dbReference type="AlphaFoldDB" id="A0A8K9XNL1"/>
<dbReference type="InterPro" id="IPR039772">
    <property type="entry name" value="Bin3-like"/>
</dbReference>
<keyword evidence="2 6" id="KW-0489">Methyltransferase</keyword>
<feature type="compositionally biased region" description="Basic and acidic residues" evidence="7">
    <location>
        <begin position="1"/>
        <end position="18"/>
    </location>
</feature>
<evidence type="ECO:0000256" key="3">
    <source>
        <dbReference type="ARBA" id="ARBA00022679"/>
    </source>
</evidence>
<proteinExistence type="inferred from homology"/>
<keyword evidence="4 5" id="KW-0949">S-adenosyl-L-methionine</keyword>
<feature type="region of interest" description="Disordered" evidence="7">
    <location>
        <begin position="491"/>
        <end position="544"/>
    </location>
</feature>
<feature type="region of interest" description="Disordered" evidence="7">
    <location>
        <begin position="58"/>
        <end position="133"/>
    </location>
</feature>
<dbReference type="GO" id="GO:0017069">
    <property type="term" value="F:snRNA binding"/>
    <property type="evidence" value="ECO:0007669"/>
    <property type="project" value="TreeGrafter"/>
</dbReference>
<dbReference type="InterPro" id="IPR025714">
    <property type="entry name" value="Methyltranfer_dom"/>
</dbReference>
<reference evidence="9" key="3">
    <citation type="submission" date="2025-09" db="UniProtKB">
        <authorList>
            <consortium name="Ensembl"/>
        </authorList>
    </citation>
    <scope>IDENTIFICATION</scope>
</reference>
<dbReference type="Pfam" id="PF06859">
    <property type="entry name" value="Bin3"/>
    <property type="match status" value="1"/>
</dbReference>
<feature type="compositionally biased region" description="Low complexity" evidence="7">
    <location>
        <begin position="368"/>
        <end position="390"/>
    </location>
</feature>
<evidence type="ECO:0000259" key="8">
    <source>
        <dbReference type="PROSITE" id="PS51515"/>
    </source>
</evidence>
<feature type="domain" description="Bin3-type SAM" evidence="8">
    <location>
        <begin position="429"/>
        <end position="749"/>
    </location>
</feature>
<dbReference type="GO" id="GO:0008173">
    <property type="term" value="F:RNA methyltransferase activity"/>
    <property type="evidence" value="ECO:0007669"/>
    <property type="project" value="UniProtKB-UniRule"/>
</dbReference>
<organism evidence="9 10">
    <name type="scientific">Oncorhynchus mykiss</name>
    <name type="common">Rainbow trout</name>
    <name type="synonym">Salmo gairdneri</name>
    <dbReference type="NCBI Taxonomy" id="8022"/>
    <lineage>
        <taxon>Eukaryota</taxon>
        <taxon>Metazoa</taxon>
        <taxon>Chordata</taxon>
        <taxon>Craniata</taxon>
        <taxon>Vertebrata</taxon>
        <taxon>Euteleostomi</taxon>
        <taxon>Actinopterygii</taxon>
        <taxon>Neopterygii</taxon>
        <taxon>Teleostei</taxon>
        <taxon>Protacanthopterygii</taxon>
        <taxon>Salmoniformes</taxon>
        <taxon>Salmonidae</taxon>
        <taxon>Salmoninae</taxon>
        <taxon>Oncorhynchus</taxon>
    </lineage>
</organism>
<evidence type="ECO:0000256" key="1">
    <source>
        <dbReference type="ARBA" id="ARBA00008361"/>
    </source>
</evidence>
<dbReference type="GO" id="GO:0040031">
    <property type="term" value="P:snRNA modification"/>
    <property type="evidence" value="ECO:0007669"/>
    <property type="project" value="TreeGrafter"/>
</dbReference>
<reference evidence="9" key="2">
    <citation type="submission" date="2025-08" db="UniProtKB">
        <authorList>
            <consortium name="Ensembl"/>
        </authorList>
    </citation>
    <scope>IDENTIFICATION</scope>
</reference>
<feature type="compositionally biased region" description="Low complexity" evidence="7">
    <location>
        <begin position="731"/>
        <end position="744"/>
    </location>
</feature>
<feature type="compositionally biased region" description="Polar residues" evidence="7">
    <location>
        <begin position="86"/>
        <end position="100"/>
    </location>
</feature>
<evidence type="ECO:0000313" key="9">
    <source>
        <dbReference type="Ensembl" id="ENSOMYP00000135905.1"/>
    </source>
</evidence>
<evidence type="ECO:0000256" key="7">
    <source>
        <dbReference type="SAM" id="MobiDB-lite"/>
    </source>
</evidence>
<reference evidence="9" key="1">
    <citation type="submission" date="2020-07" db="EMBL/GenBank/DDBJ databases">
        <title>A long reads based de novo assembly of the rainbow trout Arlee double haploid line genome.</title>
        <authorList>
            <person name="Gao G."/>
            <person name="Palti Y."/>
        </authorList>
    </citation>
    <scope>NUCLEOTIDE SEQUENCE [LARGE SCALE GENOMIC DNA]</scope>
</reference>
<dbReference type="Pfam" id="PF13847">
    <property type="entry name" value="Methyltransf_31"/>
    <property type="match status" value="1"/>
</dbReference>
<keyword evidence="10" id="KW-1185">Reference proteome</keyword>
<dbReference type="Gene3D" id="3.40.50.150">
    <property type="entry name" value="Vaccinia Virus protein VP39"/>
    <property type="match status" value="1"/>
</dbReference>
<feature type="region of interest" description="Disordered" evidence="7">
    <location>
        <begin position="272"/>
        <end position="291"/>
    </location>
</feature>
<evidence type="ECO:0000256" key="2">
    <source>
        <dbReference type="ARBA" id="ARBA00022603"/>
    </source>
</evidence>
<feature type="compositionally biased region" description="Basic and acidic residues" evidence="7">
    <location>
        <begin position="491"/>
        <end position="512"/>
    </location>
</feature>
<feature type="compositionally biased region" description="Gly residues" evidence="7">
    <location>
        <begin position="196"/>
        <end position="205"/>
    </location>
</feature>
<name>A0A8K9XNL1_ONCMY</name>
<feature type="compositionally biased region" description="Basic residues" evidence="7">
    <location>
        <begin position="211"/>
        <end position="222"/>
    </location>
</feature>
<feature type="compositionally biased region" description="Low complexity" evidence="7">
    <location>
        <begin position="766"/>
        <end position="776"/>
    </location>
</feature>
<evidence type="ECO:0000256" key="5">
    <source>
        <dbReference type="PROSITE-ProRule" id="PRU00848"/>
    </source>
</evidence>
<feature type="region of interest" description="Disordered" evidence="7">
    <location>
        <begin position="189"/>
        <end position="252"/>
    </location>
</feature>
<feature type="compositionally biased region" description="Polar residues" evidence="7">
    <location>
        <begin position="513"/>
        <end position="527"/>
    </location>
</feature>
<accession>A0A8K9XNL1</accession>
<dbReference type="InterPro" id="IPR024160">
    <property type="entry name" value="BIN3_SAM-bd_dom"/>
</dbReference>
<sequence>MIRMSLDKETVLPRDGRGDAAVPEGPASGGGGGVDRVGGVMMSPHPPCLGPTGFTGSLVLTEQPHPHGPKTRSTHPLKTKNGLQPLHNNPQVFPPGQQQRMGKRRYSLGGSFKHPGFGKRRRRANSDSQSDPVLPSNFLLGGNIFDPLNLNSLMDEEVSRTLNAETPKSSPLPARARDPVEILVPRDITDPLNLKSGGGEEGGGVLVSPMKNRKRHRNRHHGGGGGGAQPEPPTLTEGSKVEAGGDSGTGGEVLALFPASVSVTGELAAVPEAPREGLSGSTVPQSPLPYELNTTINCRDEVVPPILPRRHTHPPLGSTSKPRPHGDGGHRQRKRRRTTSTRSDHSSVNPTPALTTAPPNTFHTPLVPGSGLRGQRSGSVVGGQQQPQSSFGHKPQKKKNRFQHGNYSRYYGYHGYYGYRDGQVGRFEDPRLGLLRPDWFRGKTVLDIGCSTGHLTLAIARHFNPAHILGIDVDGRLVHAARQNIRHFLSERLTQDARGGERGGESKQKAETAEQSEGRTQSGTKMASGTAEKKMEEEGQNEECSALEELKRTLTLLSPSSGSRGVGRPLPPFPLSFRVCRGPMAAPPLFPPSTLAHGTPGTFPNNVSFITGDYMEDRELCPHGDDVTAGYDVILCLGVTKWVQLHGGDGGVVRMFRQIYTHLRPGGILLLEPQPWSSYCRSKNITVHTHHGTHTPRYTHTTEHTHHGTHTPRYTHTPVHTHHGTHTPRYTHTTVHTPRNTHTTVHTHHGTHTPRYTHTTEHTQHGTHTPRNTHTTVHTHHGTHTPRYTHTTVHTHHGTHTPRNTHTTVHTHHGTHTPRYTHTTVHTHHGTHTPRYTHTTEHTHHGTHTPRYTHTTVHTHHGTHTPRNTHTTVHTHHGTHTPRYTHTTVHTYHGTHTPRYTHTTEHTHHGTHTPRNTHTTVHTHHGTHTPRYTHTTVHTHHGAHKSNQIKFIYIALRTSADISKCCTETQPKTPNSKQCRCRSTVARKNSLERPKPRKKPREEPGYVGWPVLFWLCRVEIITEHGQDVQMFINDQHGRIIIRQNS</sequence>
<evidence type="ECO:0000313" key="10">
    <source>
        <dbReference type="Proteomes" id="UP000694395"/>
    </source>
</evidence>
<dbReference type="SUPFAM" id="SSF53335">
    <property type="entry name" value="S-adenosyl-L-methionine-dependent methyltransferases"/>
    <property type="match status" value="1"/>
</dbReference>
<dbReference type="Ensembl" id="ENSOMYT00000155680.1">
    <property type="protein sequence ID" value="ENSOMYP00000135905.1"/>
    <property type="gene ID" value="ENSOMYG00000036579.2"/>
</dbReference>
<dbReference type="GO" id="GO:0008171">
    <property type="term" value="F:O-methyltransferase activity"/>
    <property type="evidence" value="ECO:0007669"/>
    <property type="project" value="UniProtKB-UniRule"/>
</dbReference>
<feature type="region of interest" description="Disordered" evidence="7">
    <location>
        <begin position="305"/>
        <end position="403"/>
    </location>
</feature>
<feature type="region of interest" description="Disordered" evidence="7">
    <location>
        <begin position="690"/>
        <end position="885"/>
    </location>
</feature>
<dbReference type="EC" id="2.1.1.-" evidence="6"/>
<dbReference type="PANTHER" id="PTHR12315:SF0">
    <property type="entry name" value="7SK SNRNA METHYLPHOSPHATE CAPPING ENZYME"/>
    <property type="match status" value="1"/>
</dbReference>
<comment type="similarity">
    <text evidence="1 6">Belongs to the methyltransferase superfamily.</text>
</comment>
<dbReference type="GO" id="GO:0032259">
    <property type="term" value="P:methylation"/>
    <property type="evidence" value="ECO:0007669"/>
    <property type="project" value="UniProtKB-KW"/>
</dbReference>
<feature type="compositionally biased region" description="Basic residues" evidence="7">
    <location>
        <begin position="67"/>
        <end position="78"/>
    </location>
</feature>
<evidence type="ECO:0000256" key="6">
    <source>
        <dbReference type="RuleBase" id="RU367087"/>
    </source>
</evidence>
<evidence type="ECO:0000256" key="4">
    <source>
        <dbReference type="ARBA" id="ARBA00022691"/>
    </source>
</evidence>
<dbReference type="GeneTree" id="ENSGT00940000153993"/>
<feature type="compositionally biased region" description="Low complexity" evidence="7">
    <location>
        <begin position="349"/>
        <end position="361"/>
    </location>
</feature>
<dbReference type="InterPro" id="IPR029063">
    <property type="entry name" value="SAM-dependent_MTases_sf"/>
</dbReference>
<feature type="region of interest" description="Disordered" evidence="7">
    <location>
        <begin position="902"/>
        <end position="928"/>
    </location>
</feature>
<dbReference type="PANTHER" id="PTHR12315">
    <property type="entry name" value="BICOID-INTERACTING PROTEIN RELATED"/>
    <property type="match status" value="1"/>
</dbReference>
<dbReference type="Proteomes" id="UP000694395">
    <property type="component" value="Chromosome 21"/>
</dbReference>
<dbReference type="InterPro" id="IPR010675">
    <property type="entry name" value="Bin3_C"/>
</dbReference>
<dbReference type="PROSITE" id="PS51515">
    <property type="entry name" value="BIN3_SAM"/>
    <property type="match status" value="1"/>
</dbReference>
<protein>
    <recommendedName>
        <fullName evidence="6">RNA methyltransferase</fullName>
        <ecNumber evidence="6">2.1.1.-</ecNumber>
    </recommendedName>
</protein>
<dbReference type="CDD" id="cd02440">
    <property type="entry name" value="AdoMet_MTases"/>
    <property type="match status" value="2"/>
</dbReference>